<name>F0WFA4_9STRA</name>
<dbReference type="AlphaFoldDB" id="F0WFA4"/>
<evidence type="ECO:0000313" key="1">
    <source>
        <dbReference type="EMBL" id="CCA19886.1"/>
    </source>
</evidence>
<proteinExistence type="predicted"/>
<reference evidence="1" key="1">
    <citation type="journal article" date="2011" name="PLoS Biol.">
        <title>Gene gain and loss during evolution of obligate parasitism in the white rust pathogen of Arabidopsis thaliana.</title>
        <authorList>
            <person name="Kemen E."/>
            <person name="Gardiner A."/>
            <person name="Schultz-Larsen T."/>
            <person name="Kemen A.C."/>
            <person name="Balmuth A.L."/>
            <person name="Robert-Seilaniantz A."/>
            <person name="Bailey K."/>
            <person name="Holub E."/>
            <person name="Studholme D.J."/>
            <person name="Maclean D."/>
            <person name="Jones J.D."/>
        </authorList>
    </citation>
    <scope>NUCLEOTIDE SEQUENCE</scope>
</reference>
<sequence>MRFAQAFLIRSLRDLFGGRTTWFDSALEFILRFGTIEVGNQSDQCPSKLLRRLYVEVTQILRRTQPEGVLVCPEQHSAPPPPYYFGIQLSCKKFFFPIIPRNQLFRVVGKALPPDKPHPMLFHMCERDRSRASYWVQDFYKLFKRLRRRLLPIYSDVRFRLSFCILPVRALSWFLQQAHPEIILCTQKHCGEVESYQHLFFDCSWTIPIWEEIFLSWSVFFSVRPLWSHISCARLPNLCGPWKPFRMVLEDLWFAFIAVTLHYIWTDRNRRLFDQSTSTPTAPAVSVIYCKFSAHIRFFQRPCYDPEQLEQLEKILKSLSTFSSARRYFSARPSLLQIRRR</sequence>
<reference evidence="1" key="2">
    <citation type="submission" date="2011-02" db="EMBL/GenBank/DDBJ databases">
        <authorList>
            <person name="MacLean D."/>
        </authorList>
    </citation>
    <scope>NUCLEOTIDE SEQUENCE</scope>
</reference>
<protein>
    <submittedName>
        <fullName evidence="1">AlNc14C81G5296 protein</fullName>
    </submittedName>
</protein>
<accession>F0WFA4</accession>
<dbReference type="HOGENOM" id="CLU_082001_0_0_1"/>
<gene>
    <name evidence="1" type="primary">AlNc14C81G5296</name>
    <name evidence="1" type="ORF">ALNC14_060290</name>
</gene>
<organism evidence="1">
    <name type="scientific">Albugo laibachii Nc14</name>
    <dbReference type="NCBI Taxonomy" id="890382"/>
    <lineage>
        <taxon>Eukaryota</taxon>
        <taxon>Sar</taxon>
        <taxon>Stramenopiles</taxon>
        <taxon>Oomycota</taxon>
        <taxon>Peronosporomycetes</taxon>
        <taxon>Albuginales</taxon>
        <taxon>Albuginaceae</taxon>
        <taxon>Albugo</taxon>
    </lineage>
</organism>
<dbReference type="EMBL" id="FR824126">
    <property type="protein sequence ID" value="CCA19886.1"/>
    <property type="molecule type" value="Genomic_DNA"/>
</dbReference>